<gene>
    <name evidence="1" type="ORF">BM221_004389</name>
</gene>
<dbReference type="AlphaFoldDB" id="A0A2N6NR42"/>
<comment type="caution">
    <text evidence="1">The sequence shown here is derived from an EMBL/GenBank/DDBJ whole genome shotgun (WGS) entry which is preliminary data.</text>
</comment>
<organism evidence="1 2">
    <name type="scientific">Beauveria bassiana</name>
    <name type="common">White muscardine disease fungus</name>
    <name type="synonym">Tritirachium shiotae</name>
    <dbReference type="NCBI Taxonomy" id="176275"/>
    <lineage>
        <taxon>Eukaryota</taxon>
        <taxon>Fungi</taxon>
        <taxon>Dikarya</taxon>
        <taxon>Ascomycota</taxon>
        <taxon>Pezizomycotina</taxon>
        <taxon>Sordariomycetes</taxon>
        <taxon>Hypocreomycetidae</taxon>
        <taxon>Hypocreales</taxon>
        <taxon>Cordycipitaceae</taxon>
        <taxon>Beauveria</taxon>
    </lineage>
</organism>
<sequence>MAVAEVAVVEAQDQMMALPRGAPILLISLAGQIRDHAGTEAGLLNARQASQDQLLLDPVPPVAAHLEAI</sequence>
<name>A0A2N6NR42_BEABA</name>
<protein>
    <submittedName>
        <fullName evidence="1">Uncharacterized protein</fullName>
    </submittedName>
</protein>
<evidence type="ECO:0000313" key="2">
    <source>
        <dbReference type="Proteomes" id="UP000235728"/>
    </source>
</evidence>
<proteinExistence type="predicted"/>
<accession>A0A2N6NR42</accession>
<reference evidence="1 2" key="1">
    <citation type="journal article" date="2016" name="Appl. Microbiol. Biotechnol.">
        <title>Characterization of T-DNA insertion mutants with decreased virulence in the entomopathogenic fungus Beauveria bassiana JEF-007.</title>
        <authorList>
            <person name="Kim S."/>
            <person name="Lee S.J."/>
            <person name="Nai Y.S."/>
            <person name="Yu J.S."/>
            <person name="Lee M.R."/>
            <person name="Yang Y.T."/>
            <person name="Kim J.S."/>
        </authorList>
    </citation>
    <scope>NUCLEOTIDE SEQUENCE [LARGE SCALE GENOMIC DNA]</scope>
    <source>
        <strain evidence="1 2">JEF-007</strain>
    </source>
</reference>
<dbReference type="Proteomes" id="UP000235728">
    <property type="component" value="Unassembled WGS sequence"/>
</dbReference>
<dbReference type="EMBL" id="MRVG01000004">
    <property type="protein sequence ID" value="PMB69742.1"/>
    <property type="molecule type" value="Genomic_DNA"/>
</dbReference>
<evidence type="ECO:0000313" key="1">
    <source>
        <dbReference type="EMBL" id="PMB69742.1"/>
    </source>
</evidence>